<comment type="caution">
    <text evidence="2">The sequence shown here is derived from an EMBL/GenBank/DDBJ whole genome shotgun (WGS) entry which is preliminary data.</text>
</comment>
<feature type="compositionally biased region" description="Basic and acidic residues" evidence="1">
    <location>
        <begin position="50"/>
        <end position="66"/>
    </location>
</feature>
<feature type="region of interest" description="Disordered" evidence="1">
    <location>
        <begin position="44"/>
        <end position="66"/>
    </location>
</feature>
<protein>
    <submittedName>
        <fullName evidence="2">Uncharacterized protein</fullName>
    </submittedName>
</protein>
<dbReference type="AlphaFoldDB" id="A0A834MEL0"/>
<keyword evidence="3" id="KW-1185">Reference proteome</keyword>
<dbReference type="EMBL" id="JAACXV010010576">
    <property type="protein sequence ID" value="KAF7275399.1"/>
    <property type="molecule type" value="Genomic_DNA"/>
</dbReference>
<proteinExistence type="predicted"/>
<evidence type="ECO:0000256" key="1">
    <source>
        <dbReference type="SAM" id="MobiDB-lite"/>
    </source>
</evidence>
<organism evidence="2 3">
    <name type="scientific">Rhynchophorus ferrugineus</name>
    <name type="common">Red palm weevil</name>
    <name type="synonym">Curculio ferrugineus</name>
    <dbReference type="NCBI Taxonomy" id="354439"/>
    <lineage>
        <taxon>Eukaryota</taxon>
        <taxon>Metazoa</taxon>
        <taxon>Ecdysozoa</taxon>
        <taxon>Arthropoda</taxon>
        <taxon>Hexapoda</taxon>
        <taxon>Insecta</taxon>
        <taxon>Pterygota</taxon>
        <taxon>Neoptera</taxon>
        <taxon>Endopterygota</taxon>
        <taxon>Coleoptera</taxon>
        <taxon>Polyphaga</taxon>
        <taxon>Cucujiformia</taxon>
        <taxon>Curculionidae</taxon>
        <taxon>Dryophthorinae</taxon>
        <taxon>Rhynchophorus</taxon>
    </lineage>
</organism>
<sequence length="66" mass="6976">MAVSSNASTAKSLATHANVLKTEIPHQNAPTAVNLILLGMQMPTNPESIQTKKIDPSSHPRVENSG</sequence>
<dbReference type="Proteomes" id="UP000625711">
    <property type="component" value="Unassembled WGS sequence"/>
</dbReference>
<evidence type="ECO:0000313" key="2">
    <source>
        <dbReference type="EMBL" id="KAF7275399.1"/>
    </source>
</evidence>
<gene>
    <name evidence="2" type="ORF">GWI33_011790</name>
</gene>
<accession>A0A834MEL0</accession>
<name>A0A834MEL0_RHYFE</name>
<evidence type="ECO:0000313" key="3">
    <source>
        <dbReference type="Proteomes" id="UP000625711"/>
    </source>
</evidence>
<reference evidence="2" key="1">
    <citation type="submission" date="2020-08" db="EMBL/GenBank/DDBJ databases">
        <title>Genome sequencing and assembly of the red palm weevil Rhynchophorus ferrugineus.</title>
        <authorList>
            <person name="Dias G.B."/>
            <person name="Bergman C.M."/>
            <person name="Manee M."/>
        </authorList>
    </citation>
    <scope>NUCLEOTIDE SEQUENCE</scope>
    <source>
        <strain evidence="2">AA-2017</strain>
        <tissue evidence="2">Whole larva</tissue>
    </source>
</reference>